<feature type="chain" id="PRO_5035223070" description="Beta-lactamase-inhibitor-like PepSY-like domain-containing protein" evidence="2">
    <location>
        <begin position="21"/>
        <end position="176"/>
    </location>
</feature>
<accession>A0A8J3D3C3</accession>
<keyword evidence="4" id="KW-1185">Reference proteome</keyword>
<dbReference type="Gene3D" id="3.10.450.360">
    <property type="match status" value="1"/>
</dbReference>
<evidence type="ECO:0000313" key="3">
    <source>
        <dbReference type="EMBL" id="GHB67082.1"/>
    </source>
</evidence>
<organism evidence="3 4">
    <name type="scientific">Persicitalea jodogahamensis</name>
    <dbReference type="NCBI Taxonomy" id="402147"/>
    <lineage>
        <taxon>Bacteria</taxon>
        <taxon>Pseudomonadati</taxon>
        <taxon>Bacteroidota</taxon>
        <taxon>Cytophagia</taxon>
        <taxon>Cytophagales</taxon>
        <taxon>Spirosomataceae</taxon>
        <taxon>Persicitalea</taxon>
    </lineage>
</organism>
<comment type="caution">
    <text evidence="3">The sequence shown here is derived from an EMBL/GenBank/DDBJ whole genome shotgun (WGS) entry which is preliminary data.</text>
</comment>
<name>A0A8J3D3C3_9BACT</name>
<dbReference type="RefSeq" id="WP_189564353.1">
    <property type="nucleotide sequence ID" value="NZ_BMXF01000002.1"/>
</dbReference>
<dbReference type="AlphaFoldDB" id="A0A8J3D3C3"/>
<evidence type="ECO:0008006" key="5">
    <source>
        <dbReference type="Google" id="ProtNLM"/>
    </source>
</evidence>
<reference evidence="3 4" key="1">
    <citation type="journal article" date="2014" name="Int. J. Syst. Evol. Microbiol.">
        <title>Complete genome sequence of Corynebacterium casei LMG S-19264T (=DSM 44701T), isolated from a smear-ripened cheese.</title>
        <authorList>
            <consortium name="US DOE Joint Genome Institute (JGI-PGF)"/>
            <person name="Walter F."/>
            <person name="Albersmeier A."/>
            <person name="Kalinowski J."/>
            <person name="Ruckert C."/>
        </authorList>
    </citation>
    <scope>NUCLEOTIDE SEQUENCE [LARGE SCALE GENOMIC DNA]</scope>
    <source>
        <strain evidence="3 4">KCTC 12866</strain>
    </source>
</reference>
<feature type="signal peptide" evidence="2">
    <location>
        <begin position="1"/>
        <end position="20"/>
    </location>
</feature>
<evidence type="ECO:0000313" key="4">
    <source>
        <dbReference type="Proteomes" id="UP000598271"/>
    </source>
</evidence>
<feature type="compositionally biased region" description="Low complexity" evidence="1">
    <location>
        <begin position="20"/>
        <end position="48"/>
    </location>
</feature>
<evidence type="ECO:0000256" key="1">
    <source>
        <dbReference type="SAM" id="MobiDB-lite"/>
    </source>
</evidence>
<sequence>MKKQIILAALLAGATLGVNAQTTTPTTTNNQTTNNGATTTQQGNNAANRPYASQTNYNTLAESRVPENIRSTFGTSYAGVTETKWQGNGKDYRTSFKRDGRDMSVTYDTNGMMTETRTSMNMADLPMSVQTQLKGKNANMPYEVKMGNNTYYWTQVSGKDMYYDKNGKLMDKAPIK</sequence>
<protein>
    <recommendedName>
        <fullName evidence="5">Beta-lactamase-inhibitor-like PepSY-like domain-containing protein</fullName>
    </recommendedName>
</protein>
<dbReference type="EMBL" id="BMXF01000002">
    <property type="protein sequence ID" value="GHB67082.1"/>
    <property type="molecule type" value="Genomic_DNA"/>
</dbReference>
<feature type="region of interest" description="Disordered" evidence="1">
    <location>
        <begin position="20"/>
        <end position="49"/>
    </location>
</feature>
<keyword evidence="2" id="KW-0732">Signal</keyword>
<dbReference type="SUPFAM" id="SSF160574">
    <property type="entry name" value="BT0923-like"/>
    <property type="match status" value="1"/>
</dbReference>
<gene>
    <name evidence="3" type="ORF">GCM10007390_20470</name>
</gene>
<proteinExistence type="predicted"/>
<dbReference type="Proteomes" id="UP000598271">
    <property type="component" value="Unassembled WGS sequence"/>
</dbReference>
<evidence type="ECO:0000256" key="2">
    <source>
        <dbReference type="SAM" id="SignalP"/>
    </source>
</evidence>